<dbReference type="EMBL" id="FOZN01000003">
    <property type="protein sequence ID" value="SFS13823.1"/>
    <property type="molecule type" value="Genomic_DNA"/>
</dbReference>
<feature type="transmembrane region" description="Helical" evidence="1">
    <location>
        <begin position="36"/>
        <end position="53"/>
    </location>
</feature>
<keyword evidence="3" id="KW-1185">Reference proteome</keyword>
<evidence type="ECO:0000256" key="1">
    <source>
        <dbReference type="SAM" id="Phobius"/>
    </source>
</evidence>
<comment type="caution">
    <text evidence="2">The sequence shown here is derived from an EMBL/GenBank/DDBJ whole genome shotgun (WGS) entry which is preliminary data.</text>
</comment>
<feature type="transmembrane region" description="Helical" evidence="1">
    <location>
        <begin position="81"/>
        <end position="104"/>
    </location>
</feature>
<evidence type="ECO:0000313" key="3">
    <source>
        <dbReference type="Proteomes" id="UP000198506"/>
    </source>
</evidence>
<feature type="transmembrane region" description="Helical" evidence="1">
    <location>
        <begin position="110"/>
        <end position="133"/>
    </location>
</feature>
<name>A0AA94KZR8_9MICO</name>
<keyword evidence="1" id="KW-1133">Transmembrane helix</keyword>
<sequence length="136" mass="14373">MSTRKRFGMSWWNVVMAAVTLIAGVIMAVLGRWVAAGIFLVVALAIAGSAVYARSGRASDLTRLNAAEYVDERDRAVGTRALAIVGVVALLLTMTVFVIGMVLLEPGSPMFVVLTGQVLALAVAWAIANVVALRRS</sequence>
<keyword evidence="1" id="KW-0812">Transmembrane</keyword>
<feature type="transmembrane region" description="Helical" evidence="1">
    <location>
        <begin position="12"/>
        <end position="30"/>
    </location>
</feature>
<dbReference type="RefSeq" id="WP_143103069.1">
    <property type="nucleotide sequence ID" value="NZ_FOZN01000003.1"/>
</dbReference>
<reference evidence="2 3" key="1">
    <citation type="submission" date="2016-10" db="EMBL/GenBank/DDBJ databases">
        <authorList>
            <person name="Varghese N."/>
            <person name="Submissions S."/>
        </authorList>
    </citation>
    <scope>NUCLEOTIDE SEQUENCE [LARGE SCALE GENOMIC DNA]</scope>
    <source>
        <strain evidence="2 3">IAM 15147</strain>
    </source>
</reference>
<dbReference type="AlphaFoldDB" id="A0AA94KZR8"/>
<organism evidence="2 3">
    <name type="scientific">Agrococcus baldri</name>
    <dbReference type="NCBI Taxonomy" id="153730"/>
    <lineage>
        <taxon>Bacteria</taxon>
        <taxon>Bacillati</taxon>
        <taxon>Actinomycetota</taxon>
        <taxon>Actinomycetes</taxon>
        <taxon>Micrococcales</taxon>
        <taxon>Microbacteriaceae</taxon>
        <taxon>Agrococcus</taxon>
    </lineage>
</organism>
<accession>A0AA94KZR8</accession>
<keyword evidence="1" id="KW-0472">Membrane</keyword>
<evidence type="ECO:0000313" key="2">
    <source>
        <dbReference type="EMBL" id="SFS13823.1"/>
    </source>
</evidence>
<proteinExistence type="predicted"/>
<dbReference type="Proteomes" id="UP000198506">
    <property type="component" value="Unassembled WGS sequence"/>
</dbReference>
<protein>
    <submittedName>
        <fullName evidence="2">Uncharacterized protein</fullName>
    </submittedName>
</protein>
<gene>
    <name evidence="2" type="ORF">SAMN04487783_1708</name>
</gene>